<dbReference type="SUPFAM" id="SSF51069">
    <property type="entry name" value="Carbonic anhydrase"/>
    <property type="match status" value="1"/>
</dbReference>
<dbReference type="InterPro" id="IPR036398">
    <property type="entry name" value="CA_dom_sf"/>
</dbReference>
<dbReference type="Pfam" id="PF00194">
    <property type="entry name" value="Carb_anhydrase"/>
    <property type="match status" value="1"/>
</dbReference>
<evidence type="ECO:0000256" key="1">
    <source>
        <dbReference type="ARBA" id="ARBA00001947"/>
    </source>
</evidence>
<dbReference type="Proteomes" id="UP000770717">
    <property type="component" value="Unassembled WGS sequence"/>
</dbReference>
<evidence type="ECO:0000313" key="9">
    <source>
        <dbReference type="Proteomes" id="UP000770717"/>
    </source>
</evidence>
<comment type="cofactor">
    <cofactor evidence="1">
        <name>Zn(2+)</name>
        <dbReference type="ChEBI" id="CHEBI:29105"/>
    </cofactor>
</comment>
<protein>
    <recommendedName>
        <fullName evidence="3">carbonic anhydrase</fullName>
        <ecNumber evidence="3">4.2.1.1</ecNumber>
    </recommendedName>
</protein>
<dbReference type="FunFam" id="3.10.200.10:FF:000001">
    <property type="entry name" value="Carbonic anhydrase 2"/>
    <property type="match status" value="1"/>
</dbReference>
<gene>
    <name evidence="8" type="ORF">GDO78_012354</name>
</gene>
<comment type="caution">
    <text evidence="8">The sequence shown here is derived from an EMBL/GenBank/DDBJ whole genome shotgun (WGS) entry which is preliminary data.</text>
</comment>
<evidence type="ECO:0000256" key="4">
    <source>
        <dbReference type="ARBA" id="ARBA00022723"/>
    </source>
</evidence>
<keyword evidence="9" id="KW-1185">Reference proteome</keyword>
<comment type="similarity">
    <text evidence="2">Belongs to the alpha-carbonic anhydrase family.</text>
</comment>
<keyword evidence="6" id="KW-0456">Lyase</keyword>
<evidence type="ECO:0000256" key="2">
    <source>
        <dbReference type="ARBA" id="ARBA00010718"/>
    </source>
</evidence>
<evidence type="ECO:0000313" key="8">
    <source>
        <dbReference type="EMBL" id="KAG9478654.1"/>
    </source>
</evidence>
<dbReference type="InterPro" id="IPR001148">
    <property type="entry name" value="CA_dom"/>
</dbReference>
<dbReference type="SMART" id="SM01057">
    <property type="entry name" value="Carb_anhydrase"/>
    <property type="match status" value="1"/>
</dbReference>
<evidence type="ECO:0000256" key="6">
    <source>
        <dbReference type="ARBA" id="ARBA00023239"/>
    </source>
</evidence>
<proteinExistence type="inferred from homology"/>
<accession>A0A8J6K7T2</accession>
<keyword evidence="4" id="KW-0479">Metal-binding</keyword>
<dbReference type="GO" id="GO:0008270">
    <property type="term" value="F:zinc ion binding"/>
    <property type="evidence" value="ECO:0007669"/>
    <property type="project" value="InterPro"/>
</dbReference>
<evidence type="ECO:0000256" key="5">
    <source>
        <dbReference type="ARBA" id="ARBA00022833"/>
    </source>
</evidence>
<evidence type="ECO:0000259" key="7">
    <source>
        <dbReference type="PROSITE" id="PS51144"/>
    </source>
</evidence>
<organism evidence="8 9">
    <name type="scientific">Eleutherodactylus coqui</name>
    <name type="common">Puerto Rican coqui</name>
    <dbReference type="NCBI Taxonomy" id="57060"/>
    <lineage>
        <taxon>Eukaryota</taxon>
        <taxon>Metazoa</taxon>
        <taxon>Chordata</taxon>
        <taxon>Craniata</taxon>
        <taxon>Vertebrata</taxon>
        <taxon>Euteleostomi</taxon>
        <taxon>Amphibia</taxon>
        <taxon>Batrachia</taxon>
        <taxon>Anura</taxon>
        <taxon>Neobatrachia</taxon>
        <taxon>Hyloidea</taxon>
        <taxon>Eleutherodactylidae</taxon>
        <taxon>Eleutherodactylinae</taxon>
        <taxon>Eleutherodactylus</taxon>
        <taxon>Eleutherodactylus</taxon>
    </lineage>
</organism>
<dbReference type="GO" id="GO:0004089">
    <property type="term" value="F:carbonate dehydratase activity"/>
    <property type="evidence" value="ECO:0007669"/>
    <property type="project" value="UniProtKB-EC"/>
</dbReference>
<dbReference type="GO" id="GO:0005829">
    <property type="term" value="C:cytosol"/>
    <property type="evidence" value="ECO:0007669"/>
    <property type="project" value="TreeGrafter"/>
</dbReference>
<dbReference type="EC" id="4.2.1.1" evidence="3"/>
<name>A0A8J6K7T2_ELECQ</name>
<dbReference type="OrthoDB" id="429145at2759"/>
<dbReference type="InterPro" id="IPR023561">
    <property type="entry name" value="Carbonic_anhydrase_a-class"/>
</dbReference>
<dbReference type="Gene3D" id="3.10.200.10">
    <property type="entry name" value="Alpha carbonic anhydrase"/>
    <property type="match status" value="1"/>
</dbReference>
<evidence type="ECO:0000256" key="3">
    <source>
        <dbReference type="ARBA" id="ARBA00012925"/>
    </source>
</evidence>
<keyword evidence="5" id="KW-0862">Zinc</keyword>
<reference evidence="8" key="1">
    <citation type="thesis" date="2020" institute="ProQuest LLC" country="789 East Eisenhower Parkway, Ann Arbor, MI, USA">
        <title>Comparative Genomics and Chromosome Evolution.</title>
        <authorList>
            <person name="Mudd A.B."/>
        </authorList>
    </citation>
    <scope>NUCLEOTIDE SEQUENCE</scope>
    <source>
        <strain evidence="8">HN-11 Male</strain>
        <tissue evidence="8">Kidney and liver</tissue>
    </source>
</reference>
<sequence>MNNWGYADHNGPNVWHELFPLANGERQSPIDIITTAAIHDPSLPPFNVDYDPSSAKVIMNSGHTFSIEFDDGEDKSVVRGGPLHGSYRLRQLHFHWGPCDDYGAEHKVDGRDYPGELHIVHWNSEKYSSFVDAAQKPDGLAVLGIFLKIGEHNVNLEKITNALDDINFKGKQSSFTNFDPSCLLPVCKDFWTYPGSLTVPPLLESVMWIVLKDPIAVSSRQLSRFRRVFSTTETDETESCYMAKNYRPVQPLKGRNVRASFL</sequence>
<feature type="domain" description="Alpha-carbonic anhydrase" evidence="7">
    <location>
        <begin position="2"/>
        <end position="261"/>
    </location>
</feature>
<dbReference type="PANTHER" id="PTHR18952">
    <property type="entry name" value="CARBONIC ANHYDRASE"/>
    <property type="match status" value="1"/>
</dbReference>
<dbReference type="EMBL" id="WNTK01000008">
    <property type="protein sequence ID" value="KAG9478654.1"/>
    <property type="molecule type" value="Genomic_DNA"/>
</dbReference>
<dbReference type="PROSITE" id="PS51144">
    <property type="entry name" value="ALPHA_CA_2"/>
    <property type="match status" value="1"/>
</dbReference>
<dbReference type="AlphaFoldDB" id="A0A8J6K7T2"/>
<dbReference type="PANTHER" id="PTHR18952:SF81">
    <property type="entry name" value="CARBONIC ANHYDRASE 13"/>
    <property type="match status" value="1"/>
</dbReference>